<dbReference type="Proteomes" id="UP001178507">
    <property type="component" value="Unassembled WGS sequence"/>
</dbReference>
<evidence type="ECO:0000313" key="4">
    <source>
        <dbReference type="EMBL" id="CAJ1376227.1"/>
    </source>
</evidence>
<organism evidence="4 5">
    <name type="scientific">Effrenium voratum</name>
    <dbReference type="NCBI Taxonomy" id="2562239"/>
    <lineage>
        <taxon>Eukaryota</taxon>
        <taxon>Sar</taxon>
        <taxon>Alveolata</taxon>
        <taxon>Dinophyceae</taxon>
        <taxon>Suessiales</taxon>
        <taxon>Symbiodiniaceae</taxon>
        <taxon>Effrenium</taxon>
    </lineage>
</organism>
<name>A0AA36HVT9_9DINO</name>
<comment type="caution">
    <text evidence="4">The sequence shown here is derived from an EMBL/GenBank/DDBJ whole genome shotgun (WGS) entry which is preliminary data.</text>
</comment>
<evidence type="ECO:0000256" key="2">
    <source>
        <dbReference type="SAM" id="MobiDB-lite"/>
    </source>
</evidence>
<evidence type="ECO:0000313" key="5">
    <source>
        <dbReference type="Proteomes" id="UP001178507"/>
    </source>
</evidence>
<protein>
    <recommendedName>
        <fullName evidence="3">MGAT4 conserved region domain-containing protein</fullName>
    </recommendedName>
</protein>
<evidence type="ECO:0000256" key="1">
    <source>
        <dbReference type="SAM" id="Coils"/>
    </source>
</evidence>
<keyword evidence="1" id="KW-0175">Coiled coil</keyword>
<accession>A0AA36HVT9</accession>
<dbReference type="AlphaFoldDB" id="A0AA36HVT9"/>
<feature type="compositionally biased region" description="Polar residues" evidence="2">
    <location>
        <begin position="573"/>
        <end position="583"/>
    </location>
</feature>
<dbReference type="InterPro" id="IPR006759">
    <property type="entry name" value="Glyco_transf_54"/>
</dbReference>
<dbReference type="EMBL" id="CAUJNA010000373">
    <property type="protein sequence ID" value="CAJ1376227.1"/>
    <property type="molecule type" value="Genomic_DNA"/>
</dbReference>
<feature type="region of interest" description="Disordered" evidence="2">
    <location>
        <begin position="742"/>
        <end position="771"/>
    </location>
</feature>
<sequence>MHRGRTAFHSRAAAAAAFGGAALGAVALNFAVVVLSPLLWACTEDQAGRRLASSSAAPVAPSPVPLPTRPGHGPVVEAWSALHGLDASSLRMLPDSALEAEARRQPRWLFFGLSSVHRKQAEYLTLTLSHLFDALGDSTDTGILVHLADFEESWVGKTRDALQNGFEDEVQGNRLHVIHAPERLYPLKEEVSKNTKFGDPPLRQWWRAKQNLDYAFLMWYAAGLSHFYMQLEDDVQVTPNFLPTVQKYMKEHISGEQWVMVAFSKLGFIGKLFASTRLPKLAEFLLIFHGEAPCDWLVWIFIDASSSQPVTVQIPEDLEKEFQQRESAKTNPAVKLPKSMRTDVLLYYQEQKDSKIFLSPSAVVSAKPTPAPAPGLLSDRGDRGWPGQPVEVPTGPPAAELFMDMKGRRAFDSCFHCFCLVYAWVARCVPPQRLALDAAEGDGLVPTALAALVLVEEPEQATISHKEVLLGCSGPDNTNGNCIERIGAALAARDWPANLRLPPARLFSNMQHWLQRGASCLCRDWNPLAKQGLGKRPTVAVDASFADSLGESPAKVGHVAPRLADAAAASLVESWQKSPQSANPVRRSTRRSGEDGDSPESPVAELADKLERLEARLDRLVGSVELLNQRLERQAAPPEVAETLARRSVEEVNLKMRLEALELQLCRDLVLQNSALELCQAQLTELRELARPREVDGARPPAAPDAAIAEAVAPLVAREVRRAVRAEYGRLVLGLADTSALPSGAELRSPSAQSNLVAPLTSEDFAEAAPS</sequence>
<keyword evidence="5" id="KW-1185">Reference proteome</keyword>
<evidence type="ECO:0000259" key="3">
    <source>
        <dbReference type="Pfam" id="PF04666"/>
    </source>
</evidence>
<feature type="coiled-coil region" evidence="1">
    <location>
        <begin position="603"/>
        <end position="630"/>
    </location>
</feature>
<feature type="region of interest" description="Disordered" evidence="2">
    <location>
        <begin position="573"/>
        <end position="603"/>
    </location>
</feature>
<dbReference type="Pfam" id="PF04666">
    <property type="entry name" value="MGAT4_cons"/>
    <property type="match status" value="1"/>
</dbReference>
<feature type="domain" description="MGAT4 conserved region" evidence="3">
    <location>
        <begin position="101"/>
        <end position="307"/>
    </location>
</feature>
<dbReference type="PANTHER" id="PTHR12062:SF0">
    <property type="entry name" value="ALPHA-1,3-MANNOSYL-GLYCOPROTEIN 4-BETA-N-ACETYLGLUCOSAMINYLTRANSFERASE B"/>
    <property type="match status" value="1"/>
</dbReference>
<dbReference type="InterPro" id="IPR057279">
    <property type="entry name" value="MGAT4"/>
</dbReference>
<dbReference type="PANTHER" id="PTHR12062">
    <property type="entry name" value="N-ACETYLGLUCOSAMINYLTRANSFERASE VI"/>
    <property type="match status" value="1"/>
</dbReference>
<proteinExistence type="predicted"/>
<reference evidence="4" key="1">
    <citation type="submission" date="2023-08" db="EMBL/GenBank/DDBJ databases">
        <authorList>
            <person name="Chen Y."/>
            <person name="Shah S."/>
            <person name="Dougan E. K."/>
            <person name="Thang M."/>
            <person name="Chan C."/>
        </authorList>
    </citation>
    <scope>NUCLEOTIDE SEQUENCE</scope>
</reference>
<gene>
    <name evidence="4" type="ORF">EVOR1521_LOCUS5340</name>
</gene>
<dbReference type="GO" id="GO:0008375">
    <property type="term" value="F:acetylglucosaminyltransferase activity"/>
    <property type="evidence" value="ECO:0007669"/>
    <property type="project" value="TreeGrafter"/>
</dbReference>
<dbReference type="GO" id="GO:0006487">
    <property type="term" value="P:protein N-linked glycosylation"/>
    <property type="evidence" value="ECO:0007669"/>
    <property type="project" value="TreeGrafter"/>
</dbReference>